<gene>
    <name evidence="3" type="ORF">EW093_15820</name>
</gene>
<keyword evidence="3" id="KW-0328">Glycosyltransferase</keyword>
<keyword evidence="3" id="KW-0808">Transferase</keyword>
<name>A0A5C1QG93_9SPIO</name>
<organism evidence="3 4">
    <name type="scientific">Thiospirochaeta perfilievii</name>
    <dbReference type="NCBI Taxonomy" id="252967"/>
    <lineage>
        <taxon>Bacteria</taxon>
        <taxon>Pseudomonadati</taxon>
        <taxon>Spirochaetota</taxon>
        <taxon>Spirochaetia</taxon>
        <taxon>Spirochaetales</taxon>
        <taxon>Spirochaetaceae</taxon>
        <taxon>Thiospirochaeta</taxon>
    </lineage>
</organism>
<dbReference type="Pfam" id="PF13393">
    <property type="entry name" value="tRNA-synt_His"/>
    <property type="match status" value="1"/>
</dbReference>
<proteinExistence type="predicted"/>
<dbReference type="SUPFAM" id="SSF55681">
    <property type="entry name" value="Class II aaRS and biotin synthetases"/>
    <property type="match status" value="1"/>
</dbReference>
<protein>
    <submittedName>
        <fullName evidence="3">ATP phosphoribosyltransferase regulatory subunit</fullName>
    </submittedName>
</protein>
<dbReference type="KEGG" id="sper:EW093_15820"/>
<keyword evidence="4" id="KW-1185">Reference proteome</keyword>
<dbReference type="GO" id="GO:0005737">
    <property type="term" value="C:cytoplasm"/>
    <property type="evidence" value="ECO:0007669"/>
    <property type="project" value="InterPro"/>
</dbReference>
<dbReference type="Proteomes" id="UP000323824">
    <property type="component" value="Chromosome"/>
</dbReference>
<dbReference type="GO" id="GO:0016757">
    <property type="term" value="F:glycosyltransferase activity"/>
    <property type="evidence" value="ECO:0007669"/>
    <property type="project" value="UniProtKB-KW"/>
</dbReference>
<dbReference type="RefSeq" id="WP_149569323.1">
    <property type="nucleotide sequence ID" value="NZ_CP035807.1"/>
</dbReference>
<feature type="domain" description="Class II Histidinyl-tRNA synthetase (HisRS)-like catalytic core" evidence="2">
    <location>
        <begin position="15"/>
        <end position="320"/>
    </location>
</feature>
<evidence type="ECO:0000259" key="2">
    <source>
        <dbReference type="Pfam" id="PF13393"/>
    </source>
</evidence>
<dbReference type="InterPro" id="IPR045864">
    <property type="entry name" value="aa-tRNA-synth_II/BPL/LPL"/>
</dbReference>
<feature type="binding site" evidence="1">
    <location>
        <position position="124"/>
    </location>
    <ligand>
        <name>L-histidine</name>
        <dbReference type="ChEBI" id="CHEBI:57595"/>
    </ligand>
</feature>
<reference evidence="3 4" key="1">
    <citation type="submission" date="2019-02" db="EMBL/GenBank/DDBJ databases">
        <authorList>
            <person name="Fomenkov A."/>
            <person name="Dubinina G."/>
            <person name="Grabovich M."/>
            <person name="Vincze T."/>
            <person name="Roberts R.J."/>
        </authorList>
    </citation>
    <scope>NUCLEOTIDE SEQUENCE [LARGE SCALE GENOMIC DNA]</scope>
    <source>
        <strain evidence="3 4">P</strain>
    </source>
</reference>
<dbReference type="PANTHER" id="PTHR11476">
    <property type="entry name" value="HISTIDYL-TRNA SYNTHETASE"/>
    <property type="match status" value="1"/>
</dbReference>
<evidence type="ECO:0000256" key="1">
    <source>
        <dbReference type="PIRSR" id="PIRSR001549-1"/>
    </source>
</evidence>
<evidence type="ECO:0000313" key="3">
    <source>
        <dbReference type="EMBL" id="QEN06089.1"/>
    </source>
</evidence>
<feature type="binding site" evidence="1">
    <location>
        <position position="110"/>
    </location>
    <ligand>
        <name>L-histidine</name>
        <dbReference type="ChEBI" id="CHEBI:57595"/>
    </ligand>
</feature>
<feature type="binding site" evidence="1">
    <location>
        <begin position="274"/>
        <end position="275"/>
    </location>
    <ligand>
        <name>L-histidine</name>
        <dbReference type="ChEBI" id="CHEBI:57595"/>
    </ligand>
</feature>
<dbReference type="PANTHER" id="PTHR11476:SF7">
    <property type="entry name" value="HISTIDINE--TRNA LIGASE"/>
    <property type="match status" value="1"/>
</dbReference>
<dbReference type="InterPro" id="IPR041715">
    <property type="entry name" value="HisRS-like_core"/>
</dbReference>
<reference evidence="3 4" key="2">
    <citation type="submission" date="2019-09" db="EMBL/GenBank/DDBJ databases">
        <title>Complete Genome Sequence and Methylome Analysis of free living Spirochaetas.</title>
        <authorList>
            <person name="Leshcheva N."/>
            <person name="Mikheeva N."/>
        </authorList>
    </citation>
    <scope>NUCLEOTIDE SEQUENCE [LARGE SCALE GENOMIC DNA]</scope>
    <source>
        <strain evidence="3 4">P</strain>
    </source>
</reference>
<feature type="binding site" evidence="1">
    <location>
        <position position="128"/>
    </location>
    <ligand>
        <name>L-histidine</name>
        <dbReference type="ChEBI" id="CHEBI:57595"/>
    </ligand>
</feature>
<dbReference type="CDD" id="cd00773">
    <property type="entry name" value="HisRS-like_core"/>
    <property type="match status" value="1"/>
</dbReference>
<dbReference type="EMBL" id="CP035807">
    <property type="protein sequence ID" value="QEN06089.1"/>
    <property type="molecule type" value="Genomic_DNA"/>
</dbReference>
<dbReference type="InterPro" id="IPR004516">
    <property type="entry name" value="HisRS/HisZ"/>
</dbReference>
<accession>A0A5C1QG93</accession>
<dbReference type="AlphaFoldDB" id="A0A5C1QG93"/>
<dbReference type="Gene3D" id="3.30.930.10">
    <property type="entry name" value="Bira Bifunctional Protein, Domain 2"/>
    <property type="match status" value="1"/>
</dbReference>
<dbReference type="OrthoDB" id="9800814at2"/>
<dbReference type="PIRSF" id="PIRSF001549">
    <property type="entry name" value="His-tRNA_synth"/>
    <property type="match status" value="1"/>
</dbReference>
<feature type="binding site" evidence="1">
    <location>
        <begin position="81"/>
        <end position="83"/>
    </location>
    <ligand>
        <name>L-histidine</name>
        <dbReference type="ChEBI" id="CHEBI:57595"/>
    </ligand>
</feature>
<sequence>MKEKLLKTPQGAESIFLDEAYKHEKINEVINNIYTTWGYLPIKTPVFDYYETYEKLLSAESKKNCFRLMDRDGELLLLRNDITLFLARQLGRVAKKDDVIRVHYADSILRHQSEIDISSNEFFQTGADLVGAKGMDGDLEAITLLHRIFMDLELAETKIHLGSRSLLDEVVHNFPTVDIDRLISLINLRDPEALTTYLESFANSTIALKITKLFLFIGTFEEFNDFVSINEKLLLELNITKSIKYLHNIGKTLLDIKIIDDFRFDLSEVANRDYYTGIVFKAYTKDIDSAIASGGRYDNLISSFGEKIPSVGFSILLRKIEHKINSDRFNPPETVIMDGLNGFSAKYLRAEELRSSGKCVIIKGENI</sequence>
<evidence type="ECO:0000313" key="4">
    <source>
        <dbReference type="Proteomes" id="UP000323824"/>
    </source>
</evidence>